<feature type="signal peptide" evidence="3">
    <location>
        <begin position="1"/>
        <end position="16"/>
    </location>
</feature>
<accession>A0ABV0TRL7</accession>
<dbReference type="PROSITE" id="PS51034">
    <property type="entry name" value="ZP_2"/>
    <property type="match status" value="1"/>
</dbReference>
<keyword evidence="3" id="KW-0732">Signal</keyword>
<feature type="domain" description="ZP" evidence="4">
    <location>
        <begin position="102"/>
        <end position="351"/>
    </location>
</feature>
<dbReference type="PANTHER" id="PTHR11576">
    <property type="entry name" value="ZONA PELLUCIDA SPERM-BINDING PROTEIN 3"/>
    <property type="match status" value="1"/>
</dbReference>
<proteinExistence type="predicted"/>
<feature type="compositionally biased region" description="Low complexity" evidence="2">
    <location>
        <begin position="404"/>
        <end position="417"/>
    </location>
</feature>
<dbReference type="PANTHER" id="PTHR11576:SF26">
    <property type="entry name" value="ZONA PELLUCIDA GLYCOPROTEIN 3D TANDEM DUPLICATE 2"/>
    <property type="match status" value="1"/>
</dbReference>
<keyword evidence="6" id="KW-1185">Reference proteome</keyword>
<dbReference type="InterPro" id="IPR055355">
    <property type="entry name" value="ZP-C"/>
</dbReference>
<dbReference type="Gene3D" id="2.60.40.4100">
    <property type="entry name" value="Zona pellucida, ZP-C domain"/>
    <property type="match status" value="1"/>
</dbReference>
<evidence type="ECO:0000313" key="5">
    <source>
        <dbReference type="EMBL" id="MEQ2235560.1"/>
    </source>
</evidence>
<name>A0ABV0TRL7_9TELE</name>
<dbReference type="InterPro" id="IPR001507">
    <property type="entry name" value="ZP_dom"/>
</dbReference>
<reference evidence="5 6" key="1">
    <citation type="submission" date="2021-06" db="EMBL/GenBank/DDBJ databases">
        <authorList>
            <person name="Palmer J.M."/>
        </authorList>
    </citation>
    <scope>NUCLEOTIDE SEQUENCE [LARGE SCALE GENOMIC DNA]</scope>
    <source>
        <strain evidence="6">if_2019</strain>
        <tissue evidence="5">Muscle</tissue>
    </source>
</reference>
<protein>
    <recommendedName>
        <fullName evidence="4">ZP domain-containing protein</fullName>
    </recommendedName>
</protein>
<dbReference type="Proteomes" id="UP001482620">
    <property type="component" value="Unassembled WGS sequence"/>
</dbReference>
<evidence type="ECO:0000256" key="1">
    <source>
        <dbReference type="ARBA" id="ARBA00023157"/>
    </source>
</evidence>
<dbReference type="SMART" id="SM00241">
    <property type="entry name" value="ZP"/>
    <property type="match status" value="1"/>
</dbReference>
<evidence type="ECO:0000259" key="4">
    <source>
        <dbReference type="PROSITE" id="PS51034"/>
    </source>
</evidence>
<feature type="region of interest" description="Disordered" evidence="2">
    <location>
        <begin position="399"/>
        <end position="418"/>
    </location>
</feature>
<dbReference type="EMBL" id="JAHRIQ010046529">
    <property type="protein sequence ID" value="MEQ2235560.1"/>
    <property type="molecule type" value="Genomic_DNA"/>
</dbReference>
<evidence type="ECO:0000313" key="6">
    <source>
        <dbReference type="Proteomes" id="UP001482620"/>
    </source>
</evidence>
<feature type="chain" id="PRO_5045570598" description="ZP domain-containing protein" evidence="3">
    <location>
        <begin position="17"/>
        <end position="472"/>
    </location>
</feature>
<dbReference type="InterPro" id="IPR042235">
    <property type="entry name" value="ZP-C_dom"/>
</dbReference>
<gene>
    <name evidence="5" type="ORF">ILYODFUR_003608</name>
</gene>
<dbReference type="Pfam" id="PF23344">
    <property type="entry name" value="ZP-N"/>
    <property type="match status" value="1"/>
</dbReference>
<evidence type="ECO:0000256" key="3">
    <source>
        <dbReference type="SAM" id="SignalP"/>
    </source>
</evidence>
<dbReference type="Pfam" id="PF00100">
    <property type="entry name" value="Zona_pellucida"/>
    <property type="match status" value="1"/>
</dbReference>
<dbReference type="Gene3D" id="2.60.40.3210">
    <property type="entry name" value="Zona pellucida, ZP-N domain"/>
    <property type="match status" value="1"/>
</dbReference>
<comment type="caution">
    <text evidence="5">The sequence shown here is derived from an EMBL/GenBank/DDBJ whole genome shotgun (WGS) entry which is preliminary data.</text>
</comment>
<dbReference type="InterPro" id="IPR055356">
    <property type="entry name" value="ZP-N"/>
</dbReference>
<sequence length="472" mass="53138">MFLWLLLLLLSSAHQAFQTVQSSNRALHLLPRWQTAIQLQHRYLNLPMYLDSDLPLVRKDLFSPARGSGQETLPQPVRELLLPVWPYASGPPSVSGATVKTSCERNKMQLQVESSVLGSGEPGSHLKLGTCRVSRSTEDHLYFEYDLRMCGTKRTMINNRMVYFNLLHYDPPKPTGPIRRTVPFSVPVACYFNRFVYAYKVGYTPKVQVRKVVKKMKNAAKFVLTPRNAQWDKLSRSDHFILGEPMYFVAEAEALSTAERLYIHTCYVTPEESHTSAPQFPVITNFGCMVESKNSRSGFIPHKNNAVRFSVDAFVFKGVAGQQLYMHCSMFVGSSAPTPTAKSCNYDTKARRWVELFGSNSMCDCCDSSCSSDESAEAEVISSTSWTIDPEDKFTAANKERKTAGTTRAETTAGTTEVKPRPEKVVGVHLGEVEEEGEERWVKGSSVVEGEEKLSEPQAIFEDIFDFDQKIW</sequence>
<evidence type="ECO:0000256" key="2">
    <source>
        <dbReference type="SAM" id="MobiDB-lite"/>
    </source>
</evidence>
<keyword evidence="1" id="KW-1015">Disulfide bond</keyword>
<organism evidence="5 6">
    <name type="scientific">Ilyodon furcidens</name>
    <name type="common">goldbreast splitfin</name>
    <dbReference type="NCBI Taxonomy" id="33524"/>
    <lineage>
        <taxon>Eukaryota</taxon>
        <taxon>Metazoa</taxon>
        <taxon>Chordata</taxon>
        <taxon>Craniata</taxon>
        <taxon>Vertebrata</taxon>
        <taxon>Euteleostomi</taxon>
        <taxon>Actinopterygii</taxon>
        <taxon>Neopterygii</taxon>
        <taxon>Teleostei</taxon>
        <taxon>Neoteleostei</taxon>
        <taxon>Acanthomorphata</taxon>
        <taxon>Ovalentaria</taxon>
        <taxon>Atherinomorphae</taxon>
        <taxon>Cyprinodontiformes</taxon>
        <taxon>Goodeidae</taxon>
        <taxon>Ilyodon</taxon>
    </lineage>
</organism>